<dbReference type="Proteomes" id="UP000327013">
    <property type="component" value="Unassembled WGS sequence"/>
</dbReference>
<dbReference type="InterPro" id="IPR036038">
    <property type="entry name" value="Aminotransferase-like"/>
</dbReference>
<accession>A0A5N6KSA7</accession>
<dbReference type="InterPro" id="IPR043132">
    <property type="entry name" value="BCAT-like_C"/>
</dbReference>
<dbReference type="Gene3D" id="3.20.10.10">
    <property type="entry name" value="D-amino Acid Aminotransferase, subunit A, domain 2"/>
    <property type="match status" value="1"/>
</dbReference>
<dbReference type="GO" id="GO:0003824">
    <property type="term" value="F:catalytic activity"/>
    <property type="evidence" value="ECO:0007669"/>
    <property type="project" value="InterPro"/>
</dbReference>
<evidence type="ECO:0000313" key="1">
    <source>
        <dbReference type="EMBL" id="KAB8342864.1"/>
    </source>
</evidence>
<sequence length="265" mass="30243">MHFHEWVQRSLKADQKNFDSTHARKLRILLSQDGCLTLESSLVPPENSPKTFFPPTLSNPETLRAWSPRGAEPGHQWPGAPKWSVAIDDQPITVQENCPDPHLHFKTTFRPLYAAARSRLAATMKPVALTSNGSALLEEILLLNEDGFVTEGSFTSVYFWRNNCWPQGLEVGACIMIKAALAPSSEIKKPIVKVVFRFPLEIMEYQAYTLAQQVERYIYNTSTRDSNHQDTIDSHEHFKVHMGFHENMYLEFSSRLTCLDSSWFS</sequence>
<dbReference type="SUPFAM" id="SSF56752">
    <property type="entry name" value="D-aminoacid aminotransferase-like PLP-dependent enzymes"/>
    <property type="match status" value="1"/>
</dbReference>
<organism evidence="1 2">
    <name type="scientific">Carpinus fangiana</name>
    <dbReference type="NCBI Taxonomy" id="176857"/>
    <lineage>
        <taxon>Eukaryota</taxon>
        <taxon>Viridiplantae</taxon>
        <taxon>Streptophyta</taxon>
        <taxon>Embryophyta</taxon>
        <taxon>Tracheophyta</taxon>
        <taxon>Spermatophyta</taxon>
        <taxon>Magnoliopsida</taxon>
        <taxon>eudicotyledons</taxon>
        <taxon>Gunneridae</taxon>
        <taxon>Pentapetalae</taxon>
        <taxon>rosids</taxon>
        <taxon>fabids</taxon>
        <taxon>Fagales</taxon>
        <taxon>Betulaceae</taxon>
        <taxon>Carpinus</taxon>
    </lineage>
</organism>
<name>A0A5N6KSA7_9ROSI</name>
<dbReference type="AlphaFoldDB" id="A0A5N6KSA7"/>
<protein>
    <submittedName>
        <fullName evidence="1">Uncharacterized protein</fullName>
    </submittedName>
</protein>
<proteinExistence type="predicted"/>
<dbReference type="OrthoDB" id="5288718at2759"/>
<evidence type="ECO:0000313" key="2">
    <source>
        <dbReference type="Proteomes" id="UP000327013"/>
    </source>
</evidence>
<reference evidence="1 2" key="1">
    <citation type="submission" date="2019-06" db="EMBL/GenBank/DDBJ databases">
        <title>A chromosomal-level reference genome of Carpinus fangiana (Coryloideae, Betulaceae).</title>
        <authorList>
            <person name="Yang X."/>
            <person name="Wang Z."/>
            <person name="Zhang L."/>
            <person name="Hao G."/>
            <person name="Liu J."/>
            <person name="Yang Y."/>
        </authorList>
    </citation>
    <scope>NUCLEOTIDE SEQUENCE [LARGE SCALE GENOMIC DNA]</scope>
    <source>
        <strain evidence="1">Cfa_2016G</strain>
        <tissue evidence="1">Leaf</tissue>
    </source>
</reference>
<keyword evidence="2" id="KW-1185">Reference proteome</keyword>
<comment type="caution">
    <text evidence="1">The sequence shown here is derived from an EMBL/GenBank/DDBJ whole genome shotgun (WGS) entry which is preliminary data.</text>
</comment>
<dbReference type="EMBL" id="VIBQ01000012">
    <property type="protein sequence ID" value="KAB8342864.1"/>
    <property type="molecule type" value="Genomic_DNA"/>
</dbReference>
<gene>
    <name evidence="1" type="ORF">FH972_022461</name>
</gene>